<dbReference type="GO" id="GO:0000076">
    <property type="term" value="P:DNA replication checkpoint signaling"/>
    <property type="evidence" value="ECO:0007669"/>
    <property type="project" value="UniProtKB-UniRule"/>
</dbReference>
<keyword evidence="3 7" id="KW-0227">DNA damage</keyword>
<evidence type="ECO:0000256" key="4">
    <source>
        <dbReference type="ARBA" id="ARBA00022880"/>
    </source>
</evidence>
<evidence type="ECO:0000313" key="11">
    <source>
        <dbReference type="Proteomes" id="UP000887229"/>
    </source>
</evidence>
<dbReference type="GO" id="GO:0043111">
    <property type="term" value="P:replication fork arrest"/>
    <property type="evidence" value="ECO:0007669"/>
    <property type="project" value="TreeGrafter"/>
</dbReference>
<evidence type="ECO:0000256" key="3">
    <source>
        <dbReference type="ARBA" id="ARBA00022763"/>
    </source>
</evidence>
<accession>A0A9P7ZLC9</accession>
<evidence type="ECO:0000313" key="10">
    <source>
        <dbReference type="EMBL" id="KAG9254066.1"/>
    </source>
</evidence>
<dbReference type="GO" id="GO:0031297">
    <property type="term" value="P:replication fork processing"/>
    <property type="evidence" value="ECO:0007669"/>
    <property type="project" value="UniProtKB-UniRule"/>
</dbReference>
<comment type="caution">
    <text evidence="10">The sequence shown here is derived from an EMBL/GenBank/DDBJ whole genome shotgun (WGS) entry which is preliminary data.</text>
</comment>
<dbReference type="AlphaFoldDB" id="A0A9P7ZLC9"/>
<feature type="region of interest" description="Disordered" evidence="8">
    <location>
        <begin position="1"/>
        <end position="47"/>
    </location>
</feature>
<dbReference type="Proteomes" id="UP000887229">
    <property type="component" value="Unassembled WGS sequence"/>
</dbReference>
<dbReference type="PANTHER" id="PTHR13220:SF11">
    <property type="entry name" value="TIMELESS-INTERACTING PROTEIN"/>
    <property type="match status" value="1"/>
</dbReference>
<evidence type="ECO:0000256" key="1">
    <source>
        <dbReference type="ARBA" id="ARBA00004123"/>
    </source>
</evidence>
<dbReference type="GO" id="GO:0006974">
    <property type="term" value="P:DNA damage response"/>
    <property type="evidence" value="ECO:0007669"/>
    <property type="project" value="UniProtKB-KW"/>
</dbReference>
<feature type="compositionally biased region" description="Acidic residues" evidence="8">
    <location>
        <begin position="265"/>
        <end position="278"/>
    </location>
</feature>
<keyword evidence="5 7" id="KW-0539">Nucleus</keyword>
<dbReference type="EMBL" id="MU251255">
    <property type="protein sequence ID" value="KAG9254066.1"/>
    <property type="molecule type" value="Genomic_DNA"/>
</dbReference>
<dbReference type="GO" id="GO:0003677">
    <property type="term" value="F:DNA binding"/>
    <property type="evidence" value="ECO:0007669"/>
    <property type="project" value="TreeGrafter"/>
</dbReference>
<feature type="region of interest" description="Disordered" evidence="8">
    <location>
        <begin position="165"/>
        <end position="278"/>
    </location>
</feature>
<reference evidence="10" key="1">
    <citation type="journal article" date="2021" name="IMA Fungus">
        <title>Genomic characterization of three marine fungi, including Emericellopsis atlantica sp. nov. with signatures of a generalist lifestyle and marine biomass degradation.</title>
        <authorList>
            <person name="Hagestad O.C."/>
            <person name="Hou L."/>
            <person name="Andersen J.H."/>
            <person name="Hansen E.H."/>
            <person name="Altermark B."/>
            <person name="Li C."/>
            <person name="Kuhnert E."/>
            <person name="Cox R.J."/>
            <person name="Crous P.W."/>
            <person name="Spatafora J.W."/>
            <person name="Lail K."/>
            <person name="Amirebrahimi M."/>
            <person name="Lipzen A."/>
            <person name="Pangilinan J."/>
            <person name="Andreopoulos W."/>
            <person name="Hayes R.D."/>
            <person name="Ng V."/>
            <person name="Grigoriev I.V."/>
            <person name="Jackson S.A."/>
            <person name="Sutton T.D.S."/>
            <person name="Dobson A.D.W."/>
            <person name="Rama T."/>
        </authorList>
    </citation>
    <scope>NUCLEOTIDE SEQUENCE</scope>
    <source>
        <strain evidence="10">TS7</strain>
    </source>
</reference>
<name>A0A9P7ZLC9_9HYPO</name>
<gene>
    <name evidence="10" type="ORF">F5Z01DRAFT_116217</name>
</gene>
<feature type="domain" description="Chromosome segregation in meiosis protein 3" evidence="9">
    <location>
        <begin position="61"/>
        <end position="142"/>
    </location>
</feature>
<protein>
    <recommendedName>
        <fullName evidence="7">Chromosome segregation in meiosis protein</fullName>
    </recommendedName>
</protein>
<keyword evidence="6 7" id="KW-0131">Cell cycle</keyword>
<comment type="function">
    <text evidence="7">Plays an important role in the control of DNA replication and the maintenance of replication fork stability.</text>
</comment>
<evidence type="ECO:0000259" key="9">
    <source>
        <dbReference type="Pfam" id="PF07962"/>
    </source>
</evidence>
<evidence type="ECO:0000256" key="7">
    <source>
        <dbReference type="RuleBase" id="RU366049"/>
    </source>
</evidence>
<dbReference type="OrthoDB" id="437078at2759"/>
<evidence type="ECO:0000256" key="8">
    <source>
        <dbReference type="SAM" id="MobiDB-lite"/>
    </source>
</evidence>
<keyword evidence="4" id="KW-0236">DNA replication inhibitor</keyword>
<organism evidence="10 11">
    <name type="scientific">Emericellopsis atlantica</name>
    <dbReference type="NCBI Taxonomy" id="2614577"/>
    <lineage>
        <taxon>Eukaryota</taxon>
        <taxon>Fungi</taxon>
        <taxon>Dikarya</taxon>
        <taxon>Ascomycota</taxon>
        <taxon>Pezizomycotina</taxon>
        <taxon>Sordariomycetes</taxon>
        <taxon>Hypocreomycetidae</taxon>
        <taxon>Hypocreales</taxon>
        <taxon>Bionectriaceae</taxon>
        <taxon>Emericellopsis</taxon>
    </lineage>
</organism>
<proteinExistence type="inferred from homology"/>
<evidence type="ECO:0000256" key="2">
    <source>
        <dbReference type="ARBA" id="ARBA00006075"/>
    </source>
</evidence>
<dbReference type="Pfam" id="PF07962">
    <property type="entry name" value="Swi3"/>
    <property type="match status" value="1"/>
</dbReference>
<dbReference type="InterPro" id="IPR012923">
    <property type="entry name" value="Csm3"/>
</dbReference>
<evidence type="ECO:0000256" key="5">
    <source>
        <dbReference type="ARBA" id="ARBA00023242"/>
    </source>
</evidence>
<comment type="subcellular location">
    <subcellularLocation>
        <location evidence="1 7">Nucleus</location>
    </subcellularLocation>
</comment>
<dbReference type="GeneID" id="70288344"/>
<dbReference type="PANTHER" id="PTHR13220">
    <property type="entry name" value="TIMELESS INTERACTING-RELATED"/>
    <property type="match status" value="1"/>
</dbReference>
<comment type="similarity">
    <text evidence="2 7">Belongs to the CSM3 family.</text>
</comment>
<dbReference type="RefSeq" id="XP_046117990.1">
    <property type="nucleotide sequence ID" value="XM_046257441.1"/>
</dbReference>
<dbReference type="InterPro" id="IPR040038">
    <property type="entry name" value="TIPIN/Csm3/Swi3"/>
</dbReference>
<dbReference type="GO" id="GO:0031298">
    <property type="term" value="C:replication fork protection complex"/>
    <property type="evidence" value="ECO:0007669"/>
    <property type="project" value="TreeGrafter"/>
</dbReference>
<sequence length="278" mass="30519">MPAATSKPVDDIDNYDANLSDDPFASPSPPSKKRKSPSGDDALGLDAEINVQKRVRAPTKKLDETLLLSPAGIPKLRSRAKHLKLKGKGHEWGDANRLLVFYQNWLDDLYPKAQFLDALGMVEKLGHKKLVAGQRGEWILEGKRKERGGDDDGEMQTIEELDAQVNPTSRAKTPVGDRGVPDDADLYDATPSRHRTVPVMNEPDEEDLAALMAESEAQDKPTQTLPSRPHEEPDGDDLDALMAEAENHDAGGNGPSASTQKEQNHDEDEAAMLEMEGW</sequence>
<evidence type="ECO:0000256" key="6">
    <source>
        <dbReference type="ARBA" id="ARBA00023306"/>
    </source>
</evidence>
<keyword evidence="11" id="KW-1185">Reference proteome</keyword>